<dbReference type="EMBL" id="QFXE01000001">
    <property type="protein sequence ID" value="RDH88434.1"/>
    <property type="molecule type" value="Genomic_DNA"/>
</dbReference>
<dbReference type="Proteomes" id="UP000254771">
    <property type="component" value="Unassembled WGS sequence"/>
</dbReference>
<keyword evidence="2" id="KW-1185">Reference proteome</keyword>
<reference evidence="1 2" key="1">
    <citation type="journal article" date="2018" name="ISME J.">
        <title>Endosymbiont genomes yield clues of tubeworm success.</title>
        <authorList>
            <person name="Li Y."/>
            <person name="Liles M.R."/>
            <person name="Halanych K.M."/>
        </authorList>
    </citation>
    <scope>NUCLEOTIDE SEQUENCE [LARGE SCALE GENOMIC DNA]</scope>
    <source>
        <strain evidence="1">A1462</strain>
    </source>
</reference>
<protein>
    <submittedName>
        <fullName evidence="1">Nodulation protein E</fullName>
    </submittedName>
</protein>
<sequence>MSLPDQTEITKAEGTGVSAREFINYCEAERDRRRNSGDEFDEESFEVAMERVLRKLKVLEDEGWS</sequence>
<organism evidence="1 2">
    <name type="scientific">endosymbiont of Escarpia spicata</name>
    <dbReference type="NCBI Taxonomy" id="2200908"/>
    <lineage>
        <taxon>Bacteria</taxon>
        <taxon>Pseudomonadati</taxon>
        <taxon>Pseudomonadota</taxon>
        <taxon>Gammaproteobacteria</taxon>
        <taxon>sulfur-oxidizing symbionts</taxon>
    </lineage>
</organism>
<evidence type="ECO:0000313" key="2">
    <source>
        <dbReference type="Proteomes" id="UP000254771"/>
    </source>
</evidence>
<name>A0A370DT91_9GAMM</name>
<accession>A0A370DT91</accession>
<gene>
    <name evidence="1" type="ORF">DIZ78_00390</name>
</gene>
<dbReference type="AlphaFoldDB" id="A0A370DT91"/>
<evidence type="ECO:0000313" key="1">
    <source>
        <dbReference type="EMBL" id="RDH88434.1"/>
    </source>
</evidence>
<comment type="caution">
    <text evidence="1">The sequence shown here is derived from an EMBL/GenBank/DDBJ whole genome shotgun (WGS) entry which is preliminary data.</text>
</comment>
<proteinExistence type="predicted"/>